<protein>
    <recommendedName>
        <fullName evidence="2">PGG domain-containing protein</fullName>
    </recommendedName>
</protein>
<evidence type="ECO:0000313" key="3">
    <source>
        <dbReference type="EMBL" id="KAJ9555671.1"/>
    </source>
</evidence>
<dbReference type="PANTHER" id="PTHR24177:SF304">
    <property type="entry name" value="ANKYRIN REPEAT-CONTAINING DOMAIN, PGG DOMAIN PROTEIN-RELATED"/>
    <property type="match status" value="1"/>
</dbReference>
<organism evidence="3 4">
    <name type="scientific">Centaurea solstitialis</name>
    <name type="common">yellow star-thistle</name>
    <dbReference type="NCBI Taxonomy" id="347529"/>
    <lineage>
        <taxon>Eukaryota</taxon>
        <taxon>Viridiplantae</taxon>
        <taxon>Streptophyta</taxon>
        <taxon>Embryophyta</taxon>
        <taxon>Tracheophyta</taxon>
        <taxon>Spermatophyta</taxon>
        <taxon>Magnoliopsida</taxon>
        <taxon>eudicotyledons</taxon>
        <taxon>Gunneridae</taxon>
        <taxon>Pentapetalae</taxon>
        <taxon>asterids</taxon>
        <taxon>campanulids</taxon>
        <taxon>Asterales</taxon>
        <taxon>Asteraceae</taxon>
        <taxon>Carduoideae</taxon>
        <taxon>Cardueae</taxon>
        <taxon>Centaureinae</taxon>
        <taxon>Centaurea</taxon>
    </lineage>
</organism>
<feature type="transmembrane region" description="Helical" evidence="1">
    <location>
        <begin position="479"/>
        <end position="499"/>
    </location>
</feature>
<accession>A0AA38TI29</accession>
<keyword evidence="4" id="KW-1185">Reference proteome</keyword>
<name>A0AA38TI29_9ASTR</name>
<sequence length="632" mass="71426">MTPTKITTYEYQHTDLKVYKAVFDDNWNSVRKIFDEHPELRIKPINKWLETPLMIAMGTDRSHDFVKNLLASLSSDNLISDALDAENMVKNTALHFATHVGNTIDATLVLSYSSKPEMILHKNEDKISPLLYASRLGKKNKLLEFLLLKIGVLNPPTSGIPARSLLSGDLLGPAIEGEFLELALELTKNYSRTTFTQKRDLQRSLVMLAKKPELFLSGSKLGFWGRLIYSVLPDGSETMHDEKRSQRHVQDEESIYKAKNFFCCKSTSAVLFKRILQYLASPIMNIYDMKITHRQAKELVKQMCKSIIEETNDKEVIWLNLVPTIFIAVEYGIYEVIEECILAYPRVTWATSLGDDAVFLFHSAISNRQEQVYNLVYQMSSHKTFLASHLHEETGENALHIVAKMAPAQRLMNINGAALRMQRELQWFKEIETNFVKPKFKHAYNKKNETPKMVFLDQHKELLKEGQEWMKDTASSSTVVATLIVTMAFAVAFAVPGGTNDGRPVYLDKGAFMLFIISDAIALFSSATSVLMFLGILTSRYSADDFLYTLPQRMTIGLVFLFLSLAATLVAFSATLSLVLQDKVTWIAAPLLAVTSIPVGLFAVLQFPLLVNLVYSTYGPSIFGKQNKRMLH</sequence>
<keyword evidence="1" id="KW-0812">Transmembrane</keyword>
<dbReference type="GO" id="GO:0016020">
    <property type="term" value="C:membrane"/>
    <property type="evidence" value="ECO:0007669"/>
    <property type="project" value="TreeGrafter"/>
</dbReference>
<reference evidence="3" key="1">
    <citation type="submission" date="2023-03" db="EMBL/GenBank/DDBJ databases">
        <title>Chromosome-scale reference genome and RAD-based genetic map of yellow starthistle (Centaurea solstitialis) reveal putative structural variation and QTLs associated with invader traits.</title>
        <authorList>
            <person name="Reatini B."/>
            <person name="Cang F.A."/>
            <person name="Jiang Q."/>
            <person name="Mckibben M.T.W."/>
            <person name="Barker M.S."/>
            <person name="Rieseberg L.H."/>
            <person name="Dlugosch K.M."/>
        </authorList>
    </citation>
    <scope>NUCLEOTIDE SEQUENCE</scope>
    <source>
        <strain evidence="3">CAN-66</strain>
        <tissue evidence="3">Leaf</tissue>
    </source>
</reference>
<dbReference type="SUPFAM" id="SSF48403">
    <property type="entry name" value="Ankyrin repeat"/>
    <property type="match status" value="1"/>
</dbReference>
<dbReference type="InterPro" id="IPR036770">
    <property type="entry name" value="Ankyrin_rpt-contain_sf"/>
</dbReference>
<keyword evidence="1" id="KW-0472">Membrane</keyword>
<dbReference type="InterPro" id="IPR026961">
    <property type="entry name" value="PGG_dom"/>
</dbReference>
<proteinExistence type="predicted"/>
<feature type="transmembrane region" description="Helical" evidence="1">
    <location>
        <begin position="511"/>
        <end position="537"/>
    </location>
</feature>
<dbReference type="Gene3D" id="1.25.40.20">
    <property type="entry name" value="Ankyrin repeat-containing domain"/>
    <property type="match status" value="1"/>
</dbReference>
<keyword evidence="1" id="KW-1133">Transmembrane helix</keyword>
<feature type="domain" description="PGG" evidence="2">
    <location>
        <begin position="468"/>
        <end position="578"/>
    </location>
</feature>
<dbReference type="AlphaFoldDB" id="A0AA38TI29"/>
<gene>
    <name evidence="3" type="ORF">OSB04_010285</name>
</gene>
<feature type="transmembrane region" description="Helical" evidence="1">
    <location>
        <begin position="586"/>
        <end position="615"/>
    </location>
</feature>
<feature type="transmembrane region" description="Helical" evidence="1">
    <location>
        <begin position="558"/>
        <end position="580"/>
    </location>
</feature>
<dbReference type="Pfam" id="PF13962">
    <property type="entry name" value="PGG"/>
    <property type="match status" value="1"/>
</dbReference>
<comment type="caution">
    <text evidence="3">The sequence shown here is derived from an EMBL/GenBank/DDBJ whole genome shotgun (WGS) entry which is preliminary data.</text>
</comment>
<dbReference type="PANTHER" id="PTHR24177">
    <property type="entry name" value="CASKIN"/>
    <property type="match status" value="1"/>
</dbReference>
<dbReference type="EMBL" id="JARYMX010000003">
    <property type="protein sequence ID" value="KAJ9555671.1"/>
    <property type="molecule type" value="Genomic_DNA"/>
</dbReference>
<evidence type="ECO:0000313" key="4">
    <source>
        <dbReference type="Proteomes" id="UP001172457"/>
    </source>
</evidence>
<evidence type="ECO:0000256" key="1">
    <source>
        <dbReference type="SAM" id="Phobius"/>
    </source>
</evidence>
<evidence type="ECO:0000259" key="2">
    <source>
        <dbReference type="Pfam" id="PF13962"/>
    </source>
</evidence>
<dbReference type="Proteomes" id="UP001172457">
    <property type="component" value="Chromosome 3"/>
</dbReference>